<dbReference type="Gene3D" id="3.40.109.10">
    <property type="entry name" value="NADH Oxidase"/>
    <property type="match status" value="1"/>
</dbReference>
<dbReference type="CDD" id="cd02142">
    <property type="entry name" value="McbC_SagB-like_oxidoreductase"/>
    <property type="match status" value="1"/>
</dbReference>
<gene>
    <name evidence="2" type="ORF">IV43_GL001843</name>
</gene>
<dbReference type="PANTHER" id="PTHR43745">
    <property type="entry name" value="NITROREDUCTASE MJ1384-RELATED"/>
    <property type="match status" value="1"/>
</dbReference>
<dbReference type="InterPro" id="IPR052544">
    <property type="entry name" value="Bacteriocin_Proc_Enz"/>
</dbReference>
<evidence type="ECO:0000313" key="3">
    <source>
        <dbReference type="Proteomes" id="UP000051491"/>
    </source>
</evidence>
<dbReference type="OrthoDB" id="9801593at2"/>
<dbReference type="PANTHER" id="PTHR43745:SF2">
    <property type="entry name" value="NITROREDUCTASE MJ1384-RELATED"/>
    <property type="match status" value="1"/>
</dbReference>
<dbReference type="SUPFAM" id="SSF55469">
    <property type="entry name" value="FMN-dependent nitroreductase-like"/>
    <property type="match status" value="1"/>
</dbReference>
<dbReference type="AlphaFoldDB" id="A0A0R2JWU1"/>
<dbReference type="InterPro" id="IPR020051">
    <property type="entry name" value="SagB-type_dehydrogenase"/>
</dbReference>
<dbReference type="GO" id="GO:0016491">
    <property type="term" value="F:oxidoreductase activity"/>
    <property type="evidence" value="ECO:0007669"/>
    <property type="project" value="InterPro"/>
</dbReference>
<feature type="domain" description="Nitroreductase" evidence="1">
    <location>
        <begin position="162"/>
        <end position="348"/>
    </location>
</feature>
<evidence type="ECO:0000259" key="1">
    <source>
        <dbReference type="Pfam" id="PF00881"/>
    </source>
</evidence>
<dbReference type="RefSeq" id="WP_010499709.1">
    <property type="nucleotide sequence ID" value="NZ_JQBK01000064.1"/>
</dbReference>
<protein>
    <submittedName>
        <fullName evidence="2">NADH oxidase</fullName>
    </submittedName>
</protein>
<reference evidence="2 3" key="1">
    <citation type="journal article" date="2015" name="Genome Announc.">
        <title>Expanding the biotechnology potential of lactobacilli through comparative genomics of 213 strains and associated genera.</title>
        <authorList>
            <person name="Sun Z."/>
            <person name="Harris H.M."/>
            <person name="McCann A."/>
            <person name="Guo C."/>
            <person name="Argimon S."/>
            <person name="Zhang W."/>
            <person name="Yang X."/>
            <person name="Jeffery I.B."/>
            <person name="Cooney J.C."/>
            <person name="Kagawa T.F."/>
            <person name="Liu W."/>
            <person name="Song Y."/>
            <person name="Salvetti E."/>
            <person name="Wrobel A."/>
            <person name="Rasinkangas P."/>
            <person name="Parkhill J."/>
            <person name="Rea M.C."/>
            <person name="O'Sullivan O."/>
            <person name="Ritari J."/>
            <person name="Douillard F.P."/>
            <person name="Paul Ross R."/>
            <person name="Yang R."/>
            <person name="Briner A.E."/>
            <person name="Felis G.E."/>
            <person name="de Vos W.M."/>
            <person name="Barrangou R."/>
            <person name="Klaenhammer T.R."/>
            <person name="Caufield P.W."/>
            <person name="Cui Y."/>
            <person name="Zhang H."/>
            <person name="O'Toole P.W."/>
        </authorList>
    </citation>
    <scope>NUCLEOTIDE SEQUENCE [LARGE SCALE GENOMIC DNA]</scope>
    <source>
        <strain evidence="2 3">DSM 15353</strain>
    </source>
</reference>
<proteinExistence type="predicted"/>
<dbReference type="EMBL" id="JQBK01000064">
    <property type="protein sequence ID" value="KRN81609.1"/>
    <property type="molecule type" value="Genomic_DNA"/>
</dbReference>
<dbReference type="Pfam" id="PF00881">
    <property type="entry name" value="Nitroreductase"/>
    <property type="match status" value="1"/>
</dbReference>
<dbReference type="InterPro" id="IPR000415">
    <property type="entry name" value="Nitroreductase-like"/>
</dbReference>
<sequence length="379" mass="42988">MKYIISSECVFFEKNGHFVIDNFILHKQRVLNIKYIPLLTLFAKPTSISSATNDAINFDISSEEINEVIEQLLDFHVLEQYKNNSAGTKSTIDSLPMSVRYFYYNAKTDQDSYYEGSVDELISLSEKKASKPDTFKEYSKNEQITLPIPNEEGSELLSSMLDRRSIRNTDPTKKITLAEISELLYFSLGMTGQTFDSPMGNVVFKTVPTPGGRGSIEAYIVNVNKNTEIPIGIFHYNVKRNSLELISSKDVSGIIMQLTGGQLHVQSSSLFVLFTSRIDRMVWKYQEATALTSPFVELGAIIQNQYLIANKLGIGACFIGAKRDSIFEKLLHVDNKVENCLGLMSLGKIDNYEYKPLANSRFYRPDLETLRKDYENEQK</sequence>
<evidence type="ECO:0000313" key="2">
    <source>
        <dbReference type="EMBL" id="KRN81609.1"/>
    </source>
</evidence>
<name>A0A0R2JWU1_9LACO</name>
<dbReference type="NCBIfam" id="TIGR03605">
    <property type="entry name" value="antibiot_sagB"/>
    <property type="match status" value="1"/>
</dbReference>
<accession>A0A0R2JWU1</accession>
<comment type="caution">
    <text evidence="2">The sequence shown here is derived from an EMBL/GenBank/DDBJ whole genome shotgun (WGS) entry which is preliminary data.</text>
</comment>
<dbReference type="InterPro" id="IPR029479">
    <property type="entry name" value="Nitroreductase"/>
</dbReference>
<dbReference type="PATRIC" id="fig|89059.3.peg.1962"/>
<dbReference type="Proteomes" id="UP000051491">
    <property type="component" value="Unassembled WGS sequence"/>
</dbReference>
<organism evidence="2 3">
    <name type="scientific">Ligilactobacillus acidipiscis</name>
    <dbReference type="NCBI Taxonomy" id="89059"/>
    <lineage>
        <taxon>Bacteria</taxon>
        <taxon>Bacillati</taxon>
        <taxon>Bacillota</taxon>
        <taxon>Bacilli</taxon>
        <taxon>Lactobacillales</taxon>
        <taxon>Lactobacillaceae</taxon>
        <taxon>Ligilactobacillus</taxon>
    </lineage>
</organism>